<dbReference type="InterPro" id="IPR043128">
    <property type="entry name" value="Rev_trsase/Diguanyl_cyclase"/>
</dbReference>
<dbReference type="Proteomes" id="UP000504612">
    <property type="component" value="Unplaced"/>
</dbReference>
<dbReference type="InterPro" id="IPR025527">
    <property type="entry name" value="HUWE1/Rev1_UBM"/>
</dbReference>
<dbReference type="CTD" id="11201"/>
<dbReference type="FunFam" id="3.40.1170.60:FF:000006">
    <property type="entry name" value="DNA polymerase iota"/>
    <property type="match status" value="1"/>
</dbReference>
<evidence type="ECO:0000313" key="7">
    <source>
        <dbReference type="RefSeq" id="XP_026522133.1"/>
    </source>
</evidence>
<dbReference type="PANTHER" id="PTHR46404">
    <property type="entry name" value="DNA POLYMERASE IOTA"/>
    <property type="match status" value="1"/>
</dbReference>
<dbReference type="InterPro" id="IPR053848">
    <property type="entry name" value="IMS_HHH_1"/>
</dbReference>
<feature type="region of interest" description="Disordered" evidence="4">
    <location>
        <begin position="1"/>
        <end position="31"/>
    </location>
</feature>
<proteinExistence type="inferred from homology"/>
<comment type="similarity">
    <text evidence="1">Belongs to the DNA polymerase type-Y family.</text>
</comment>
<dbReference type="GeneID" id="113411349"/>
<evidence type="ECO:0000256" key="1">
    <source>
        <dbReference type="ARBA" id="ARBA00010945"/>
    </source>
</evidence>
<dbReference type="Gene3D" id="1.10.150.20">
    <property type="entry name" value="5' to 3' exonuclease, C-terminal subdomain"/>
    <property type="match status" value="1"/>
</dbReference>
<accession>A0A6J1U0F4</accession>
<evidence type="ECO:0000259" key="5">
    <source>
        <dbReference type="PROSITE" id="PS50173"/>
    </source>
</evidence>
<dbReference type="InterPro" id="IPR043502">
    <property type="entry name" value="DNA/RNA_pol_sf"/>
</dbReference>
<dbReference type="GO" id="GO:0006281">
    <property type="term" value="P:DNA repair"/>
    <property type="evidence" value="ECO:0007669"/>
    <property type="project" value="InterPro"/>
</dbReference>
<protein>
    <submittedName>
        <fullName evidence="7">DNA polymerase iota isoform X1</fullName>
    </submittedName>
</protein>
<dbReference type="Gene3D" id="6.10.250.1630">
    <property type="match status" value="2"/>
</dbReference>
<keyword evidence="6" id="KW-1185">Reference proteome</keyword>
<dbReference type="Pfam" id="PF00817">
    <property type="entry name" value="IMS"/>
    <property type="match status" value="1"/>
</dbReference>
<keyword evidence="2" id="KW-0237">DNA synthesis</keyword>
<dbReference type="InterPro" id="IPR036775">
    <property type="entry name" value="DNA_pol_Y-fam_lit_finger_sf"/>
</dbReference>
<dbReference type="Pfam" id="PF21999">
    <property type="entry name" value="IMS_HHH_1"/>
    <property type="match status" value="1"/>
</dbReference>
<feature type="compositionally biased region" description="Basic and acidic residues" evidence="4">
    <location>
        <begin position="467"/>
        <end position="484"/>
    </location>
</feature>
<dbReference type="Pfam" id="PF11799">
    <property type="entry name" value="IMS_C"/>
    <property type="match status" value="1"/>
</dbReference>
<dbReference type="AlphaFoldDB" id="A0A6J1U0F4"/>
<dbReference type="PIRSF" id="PIRSF036603">
    <property type="entry name" value="DPol_eta"/>
    <property type="match status" value="1"/>
</dbReference>
<dbReference type="Gene3D" id="3.40.1170.60">
    <property type="match status" value="1"/>
</dbReference>
<feature type="compositionally biased region" description="Polar residues" evidence="4">
    <location>
        <begin position="613"/>
        <end position="623"/>
    </location>
</feature>
<dbReference type="PROSITE" id="PS50173">
    <property type="entry name" value="UMUC"/>
    <property type="match status" value="1"/>
</dbReference>
<dbReference type="Pfam" id="PF14377">
    <property type="entry name" value="UBM"/>
    <property type="match status" value="2"/>
</dbReference>
<dbReference type="Gene3D" id="3.30.70.270">
    <property type="match status" value="1"/>
</dbReference>
<feature type="region of interest" description="Disordered" evidence="4">
    <location>
        <begin position="595"/>
        <end position="641"/>
    </location>
</feature>
<dbReference type="FunFam" id="3.30.70.270:FF:000013">
    <property type="entry name" value="Polymerase (DNA directed) iota"/>
    <property type="match status" value="1"/>
</dbReference>
<dbReference type="FunFam" id="3.30.1490.100:FF:000003">
    <property type="entry name" value="Polymerase (DNA directed) iota"/>
    <property type="match status" value="1"/>
</dbReference>
<feature type="region of interest" description="Disordered" evidence="4">
    <location>
        <begin position="459"/>
        <end position="493"/>
    </location>
</feature>
<feature type="compositionally biased region" description="Polar residues" evidence="4">
    <location>
        <begin position="572"/>
        <end position="582"/>
    </location>
</feature>
<sequence>MEDSEGEEGEETEAEWLLPGPSSGLQRDPPGAVEGVSRYHGQTVPKGNAWKRIIVHLDLDCFYAQVEMICNPELRSKPLGVQQKYLVVTCNYEARNLGVKKLMGVKEAKEKCPDLILVNGEDLTKYREFSYRVTELLKTFTPLVERLGFDENFVDITELVERRLTEWKKASLPNISVSGHVYNNQTVDFHDPMHRSLAMGSQIAEEMRGAMCSRLGLTGCAGVATNKVLSKLVSGTFKPNQQTILLPENRQNLMASLNHLRKIPGIGFKTAKRLLNLGLCTVQDLQDCSVEILEKELGIPAAHLIQKLSWGEDHSPVIPSGAPQSLSDEDSFKKCSSEPEVKKKIEELLTNLLDRLYKDGRKAHTIRLTIRQYSATNKWFNRESRQCPVPSHLVKRIGSEDTSVKADLVSILMKLFRKMINVEVPFHLTLLNICFSNLKDPPALSKESIQFYLSQSSPSLSSNKVFHTTEDRNSENTRMERQGEDSDVLSGERNTRCVQSQVHTPCLPKANDLQCPSPLLPAGIDYDVFNQLPSDIKEEIFSSQKVRDSTETLWSQGRSELGEKSPCHPKTKISSISLHSGDLGQSTRTLAFSGIAPTNEEPPVERQNPHGEGSSQNHSSQGSKVALPPSVDPKTFSELPAEMQEELLTEWKSQKCASKMHVSKVVTLKGTKKGQASSPGSNSLLRYFKPR</sequence>
<feature type="region of interest" description="Disordered" evidence="4">
    <location>
        <begin position="543"/>
        <end position="582"/>
    </location>
</feature>
<evidence type="ECO:0000313" key="6">
    <source>
        <dbReference type="Proteomes" id="UP000504612"/>
    </source>
</evidence>
<dbReference type="Gene3D" id="3.30.1490.100">
    <property type="entry name" value="DNA polymerase, Y-family, little finger domain"/>
    <property type="match status" value="1"/>
</dbReference>
<dbReference type="GO" id="GO:0019985">
    <property type="term" value="P:translesion synthesis"/>
    <property type="evidence" value="ECO:0007669"/>
    <property type="project" value="TreeGrafter"/>
</dbReference>
<dbReference type="KEGG" id="nss:113411349"/>
<feature type="domain" description="UmuC" evidence="5">
    <location>
        <begin position="54"/>
        <end position="267"/>
    </location>
</feature>
<reference evidence="7" key="1">
    <citation type="submission" date="2025-08" db="UniProtKB">
        <authorList>
            <consortium name="RefSeq"/>
        </authorList>
    </citation>
    <scope>IDENTIFICATION</scope>
</reference>
<dbReference type="InterPro" id="IPR001126">
    <property type="entry name" value="UmuC"/>
</dbReference>
<feature type="region of interest" description="Disordered" evidence="4">
    <location>
        <begin position="669"/>
        <end position="691"/>
    </location>
</feature>
<organism evidence="6 7">
    <name type="scientific">Notechis scutatus</name>
    <name type="common">mainland tiger snake</name>
    <dbReference type="NCBI Taxonomy" id="8663"/>
    <lineage>
        <taxon>Eukaryota</taxon>
        <taxon>Metazoa</taxon>
        <taxon>Chordata</taxon>
        <taxon>Craniata</taxon>
        <taxon>Vertebrata</taxon>
        <taxon>Euteleostomi</taxon>
        <taxon>Lepidosauria</taxon>
        <taxon>Squamata</taxon>
        <taxon>Bifurcata</taxon>
        <taxon>Unidentata</taxon>
        <taxon>Episquamata</taxon>
        <taxon>Toxicofera</taxon>
        <taxon>Serpentes</taxon>
        <taxon>Colubroidea</taxon>
        <taxon>Elapidae</taxon>
        <taxon>Hydrophiinae</taxon>
        <taxon>Notechis</taxon>
    </lineage>
</organism>
<evidence type="ECO:0000256" key="3">
    <source>
        <dbReference type="ARBA" id="ARBA00022679"/>
    </source>
</evidence>
<feature type="compositionally biased region" description="Acidic residues" evidence="4">
    <location>
        <begin position="1"/>
        <end position="14"/>
    </location>
</feature>
<gene>
    <name evidence="7" type="primary">POLI</name>
</gene>
<evidence type="ECO:0000256" key="2">
    <source>
        <dbReference type="ARBA" id="ARBA00022634"/>
    </source>
</evidence>
<keyword evidence="3" id="KW-0808">Transferase</keyword>
<dbReference type="GO" id="GO:0003887">
    <property type="term" value="F:DNA-directed DNA polymerase activity"/>
    <property type="evidence" value="ECO:0007669"/>
    <property type="project" value="InterPro"/>
</dbReference>
<dbReference type="SUPFAM" id="SSF56672">
    <property type="entry name" value="DNA/RNA polymerases"/>
    <property type="match status" value="1"/>
</dbReference>
<name>A0A6J1U0F4_9SAUR</name>
<feature type="compositionally biased region" description="Polar residues" evidence="4">
    <location>
        <begin position="674"/>
        <end position="684"/>
    </location>
</feature>
<dbReference type="RefSeq" id="XP_026522133.1">
    <property type="nucleotide sequence ID" value="XM_026666348.1"/>
</dbReference>
<dbReference type="InterPro" id="IPR017961">
    <property type="entry name" value="DNA_pol_Y-fam_little_finger"/>
</dbReference>
<dbReference type="GO" id="GO:0003684">
    <property type="term" value="F:damaged DNA binding"/>
    <property type="evidence" value="ECO:0007669"/>
    <property type="project" value="InterPro"/>
</dbReference>
<evidence type="ECO:0000256" key="4">
    <source>
        <dbReference type="SAM" id="MobiDB-lite"/>
    </source>
</evidence>
<dbReference type="PANTHER" id="PTHR46404:SF1">
    <property type="entry name" value="DNA POLYMERASE IOTA"/>
    <property type="match status" value="1"/>
</dbReference>
<dbReference type="SUPFAM" id="SSF100879">
    <property type="entry name" value="Lesion bypass DNA polymerase (Y-family), little finger domain"/>
    <property type="match status" value="1"/>
</dbReference>